<dbReference type="PROSITE" id="PS50950">
    <property type="entry name" value="ZF_THAP"/>
    <property type="match status" value="1"/>
</dbReference>
<dbReference type="Pfam" id="PF21787">
    <property type="entry name" value="TNP-like_RNaseH_N"/>
    <property type="match status" value="1"/>
</dbReference>
<keyword evidence="1" id="KW-0479">Metal-binding</keyword>
<evidence type="ECO:0000256" key="1">
    <source>
        <dbReference type="ARBA" id="ARBA00022723"/>
    </source>
</evidence>
<feature type="coiled-coil region" evidence="6">
    <location>
        <begin position="125"/>
        <end position="152"/>
    </location>
</feature>
<dbReference type="Pfam" id="PF21788">
    <property type="entry name" value="TNP-like_GBD"/>
    <property type="match status" value="1"/>
</dbReference>
<dbReference type="Proteomes" id="UP000694620">
    <property type="component" value="Chromosome 3"/>
</dbReference>
<dbReference type="SMART" id="SM00980">
    <property type="entry name" value="THAP"/>
    <property type="match status" value="1"/>
</dbReference>
<dbReference type="Ensembl" id="ENSECRT00000014469.1">
    <property type="protein sequence ID" value="ENSECRP00000014222.1"/>
    <property type="gene ID" value="ENSECRG00000009493.1"/>
</dbReference>
<evidence type="ECO:0000256" key="6">
    <source>
        <dbReference type="SAM" id="Coils"/>
    </source>
</evidence>
<dbReference type="InterPro" id="IPR048367">
    <property type="entry name" value="TNP-like_RNaseH_C"/>
</dbReference>
<evidence type="ECO:0000256" key="5">
    <source>
        <dbReference type="PROSITE-ProRule" id="PRU00309"/>
    </source>
</evidence>
<dbReference type="InterPro" id="IPR038441">
    <property type="entry name" value="THAP_Znf_sf"/>
</dbReference>
<dbReference type="AlphaFoldDB" id="A0A8C4SB07"/>
<evidence type="ECO:0000256" key="2">
    <source>
        <dbReference type="ARBA" id="ARBA00022771"/>
    </source>
</evidence>
<evidence type="ECO:0000256" key="4">
    <source>
        <dbReference type="ARBA" id="ARBA00023125"/>
    </source>
</evidence>
<keyword evidence="2 5" id="KW-0863">Zinc-finger</keyword>
<name>A0A8C4SB07_ERPCA</name>
<evidence type="ECO:0000313" key="9">
    <source>
        <dbReference type="Proteomes" id="UP000694620"/>
    </source>
</evidence>
<dbReference type="SUPFAM" id="SSF57716">
    <property type="entry name" value="Glucocorticoid receptor-like (DNA-binding domain)"/>
    <property type="match status" value="1"/>
</dbReference>
<dbReference type="PANTHER" id="PTHR47577:SF1">
    <property type="entry name" value="THAP DOMAIN-CONTAINING PROTEIN 6"/>
    <property type="match status" value="1"/>
</dbReference>
<evidence type="ECO:0000259" key="7">
    <source>
        <dbReference type="PROSITE" id="PS50950"/>
    </source>
</evidence>
<feature type="domain" description="THAP-type" evidence="7">
    <location>
        <begin position="2"/>
        <end position="89"/>
    </location>
</feature>
<sequence length="845" mass="96527">MMPARCAAVDCSEERNKDTAKRGITFHGFPKDPLRRKQWMVAVSRQTSDKKLWEPSKSSVLCSRHFKPEMFDRTGQTVRLREYAVPTEFDFQSNDESAEPCKKKKKLRASLQKESLDHDYSLPSIEILAQKLRAAEQERDEKEWQLKSLKARETGLQRSCAHIFDILLENKLISSNLREQLLPYGDMALEVFDRPVEMYSPSQRSFVTHLHLFGPKAYMHLLKKLKVPLPDPQIIRKWLRSNTEKPGFNMAIMKDLAQRKEKNPKEYTRVCLTMDTMSLKQQVDYDSTRKVLTGFINFGDGCNLHGNPEPASEVLVFMLVGVLGNWKVPVAYFFTNSLTPEAQRTLVWYVLQELVELQFEVTAVTVKSCQTNIEMCRLLGCNFILGEHLKTYFSLPGNGQKCYVVFDVSHELELKRKMLEVHGSFRSSEGFVNWNCIKNLHSLKENTFLHRGNYEPHKHENVNIQKLKLFLDVQPFNSTVADVLRILHNLKFPNFSDCLATVSFIERMVMLADILNTRSPRYRGFLGPIKSENLKCFLSFLQETKDYLLSLDTLDKSQNRRKSSCDGLLVSITSIGHLFSELLKDQEYILSHRFSLEHLKQFFNVVRGTGCNNKHPTASRFQTAFGQMLMQCGILSQCGTGNAAQGNGDFLLAIWAYTGPPLNKISVLPFSSASLMLPNQCYTSLRLRSLLENCDLYVAGLVVRKAMRYITCPECRCALVAKKFPVNFCSPYHLLELKNDGGLFVASSGTIKTIMAAECALHELIKSGYHSVSELKLQSIVLTKIGNIDVFVLGEHITETECGIDNHLSNLVRTLVSVFYLLKKDRISEILRLKDIVYPRSLKVK</sequence>
<keyword evidence="6" id="KW-0175">Coiled coil</keyword>
<reference evidence="8" key="2">
    <citation type="submission" date="2025-08" db="UniProtKB">
        <authorList>
            <consortium name="Ensembl"/>
        </authorList>
    </citation>
    <scope>IDENTIFICATION</scope>
</reference>
<dbReference type="GO" id="GO:0008270">
    <property type="term" value="F:zinc ion binding"/>
    <property type="evidence" value="ECO:0007669"/>
    <property type="project" value="UniProtKB-KW"/>
</dbReference>
<keyword evidence="9" id="KW-1185">Reference proteome</keyword>
<keyword evidence="3" id="KW-0862">Zinc</keyword>
<dbReference type="SMART" id="SM00692">
    <property type="entry name" value="DM3"/>
    <property type="match status" value="1"/>
</dbReference>
<dbReference type="GO" id="GO:0003677">
    <property type="term" value="F:DNA binding"/>
    <property type="evidence" value="ECO:0007669"/>
    <property type="project" value="UniProtKB-UniRule"/>
</dbReference>
<dbReference type="Pfam" id="PF12017">
    <property type="entry name" value="Tnp_P_element"/>
    <property type="match status" value="1"/>
</dbReference>
<dbReference type="GeneTree" id="ENSGT00940000161474"/>
<dbReference type="Gene3D" id="6.20.210.20">
    <property type="entry name" value="THAP domain"/>
    <property type="match status" value="1"/>
</dbReference>
<protein>
    <recommendedName>
        <fullName evidence="7">THAP-type domain-containing protein</fullName>
    </recommendedName>
</protein>
<dbReference type="InterPro" id="IPR021896">
    <property type="entry name" value="THAP9-like_HTH"/>
</dbReference>
<evidence type="ECO:0000313" key="8">
    <source>
        <dbReference type="Ensembl" id="ENSECRP00000014222.1"/>
    </source>
</evidence>
<dbReference type="Pfam" id="PF05485">
    <property type="entry name" value="THAP"/>
    <property type="match status" value="1"/>
</dbReference>
<dbReference type="Pfam" id="PF21789">
    <property type="entry name" value="TNP-like_RNaseH_C"/>
    <property type="match status" value="1"/>
</dbReference>
<dbReference type="InterPro" id="IPR048365">
    <property type="entry name" value="TNP-like_RNaseH_N"/>
</dbReference>
<proteinExistence type="predicted"/>
<reference evidence="8" key="1">
    <citation type="submission" date="2021-06" db="EMBL/GenBank/DDBJ databases">
        <authorList>
            <consortium name="Wellcome Sanger Institute Data Sharing"/>
        </authorList>
    </citation>
    <scope>NUCLEOTIDE SEQUENCE [LARGE SCALE GENOMIC DNA]</scope>
</reference>
<dbReference type="PANTHER" id="PTHR47577">
    <property type="entry name" value="THAP DOMAIN-CONTAINING PROTEIN 6"/>
    <property type="match status" value="1"/>
</dbReference>
<organism evidence="8 9">
    <name type="scientific">Erpetoichthys calabaricus</name>
    <name type="common">Rope fish</name>
    <name type="synonym">Calamoichthys calabaricus</name>
    <dbReference type="NCBI Taxonomy" id="27687"/>
    <lineage>
        <taxon>Eukaryota</taxon>
        <taxon>Metazoa</taxon>
        <taxon>Chordata</taxon>
        <taxon>Craniata</taxon>
        <taxon>Vertebrata</taxon>
        <taxon>Euteleostomi</taxon>
        <taxon>Actinopterygii</taxon>
        <taxon>Polypteriformes</taxon>
        <taxon>Polypteridae</taxon>
        <taxon>Erpetoichthys</taxon>
    </lineage>
</organism>
<reference evidence="8" key="3">
    <citation type="submission" date="2025-09" db="UniProtKB">
        <authorList>
            <consortium name="Ensembl"/>
        </authorList>
    </citation>
    <scope>IDENTIFICATION</scope>
</reference>
<dbReference type="InterPro" id="IPR006612">
    <property type="entry name" value="THAP_Znf"/>
</dbReference>
<dbReference type="InterPro" id="IPR048366">
    <property type="entry name" value="TNP-like_GBD"/>
</dbReference>
<evidence type="ECO:0000256" key="3">
    <source>
        <dbReference type="ARBA" id="ARBA00022833"/>
    </source>
</evidence>
<keyword evidence="4 5" id="KW-0238">DNA-binding</keyword>
<accession>A0A8C4SB07</accession>